<keyword evidence="2" id="KW-0732">Signal</keyword>
<protein>
    <submittedName>
        <fullName evidence="3">Insulin-like growth factor binding protein, N-terminal</fullName>
    </submittedName>
</protein>
<dbReference type="OrthoDB" id="300641at2759"/>
<dbReference type="PANTHER" id="PTHR45756">
    <property type="entry name" value="PALMITOYLTRANSFERASE"/>
    <property type="match status" value="1"/>
</dbReference>
<dbReference type="PANTHER" id="PTHR45756:SF1">
    <property type="entry name" value="PROTEIN KINASE DOMAIN CONTAINING PROTEIN"/>
    <property type="match status" value="1"/>
</dbReference>
<dbReference type="AlphaFoldDB" id="A0A0V0QJM0"/>
<dbReference type="SUPFAM" id="SSF57184">
    <property type="entry name" value="Growth factor receptor domain"/>
    <property type="match status" value="1"/>
</dbReference>
<comment type="caution">
    <text evidence="3">The sequence shown here is derived from an EMBL/GenBank/DDBJ whole genome shotgun (WGS) entry which is preliminary data.</text>
</comment>
<evidence type="ECO:0000313" key="3">
    <source>
        <dbReference type="EMBL" id="KRX02402.1"/>
    </source>
</evidence>
<evidence type="ECO:0000313" key="4">
    <source>
        <dbReference type="Proteomes" id="UP000054937"/>
    </source>
</evidence>
<feature type="chain" id="PRO_5006867460" evidence="2">
    <location>
        <begin position="25"/>
        <end position="313"/>
    </location>
</feature>
<dbReference type="InterPro" id="IPR006212">
    <property type="entry name" value="Furin_repeat"/>
</dbReference>
<organism evidence="3 4">
    <name type="scientific">Pseudocohnilembus persalinus</name>
    <name type="common">Ciliate</name>
    <dbReference type="NCBI Taxonomy" id="266149"/>
    <lineage>
        <taxon>Eukaryota</taxon>
        <taxon>Sar</taxon>
        <taxon>Alveolata</taxon>
        <taxon>Ciliophora</taxon>
        <taxon>Intramacronucleata</taxon>
        <taxon>Oligohymenophorea</taxon>
        <taxon>Scuticociliatia</taxon>
        <taxon>Philasterida</taxon>
        <taxon>Pseudocohnilembidae</taxon>
        <taxon>Pseudocohnilembus</taxon>
    </lineage>
</organism>
<evidence type="ECO:0000256" key="2">
    <source>
        <dbReference type="SAM" id="SignalP"/>
    </source>
</evidence>
<keyword evidence="1" id="KW-0472">Membrane</keyword>
<dbReference type="EMBL" id="LDAU01000155">
    <property type="protein sequence ID" value="KRX02402.1"/>
    <property type="molecule type" value="Genomic_DNA"/>
</dbReference>
<gene>
    <name evidence="3" type="ORF">PPERSA_10019</name>
</gene>
<keyword evidence="1" id="KW-1133">Transmembrane helix</keyword>
<dbReference type="SMART" id="SM00261">
    <property type="entry name" value="FU"/>
    <property type="match status" value="2"/>
</dbReference>
<proteinExistence type="predicted"/>
<keyword evidence="4" id="KW-1185">Reference proteome</keyword>
<name>A0A0V0QJM0_PSEPJ</name>
<evidence type="ECO:0000256" key="1">
    <source>
        <dbReference type="SAM" id="Phobius"/>
    </source>
</evidence>
<dbReference type="InterPro" id="IPR009030">
    <property type="entry name" value="Growth_fac_rcpt_cys_sf"/>
</dbReference>
<accession>A0A0V0QJM0</accession>
<dbReference type="Proteomes" id="UP000054937">
    <property type="component" value="Unassembled WGS sequence"/>
</dbReference>
<dbReference type="InterPro" id="IPR053215">
    <property type="entry name" value="TKL_Ser/Thr_kinase"/>
</dbReference>
<sequence length="313" mass="36015">MKTNLIAYLFLSLILFLSQHQIKSTRVETINITSQESFCLEIDSLLKIKDLKEVERFYVFGSEKGINSLQCLEKLNGKTAFKFIEIKLDRNQIDDLSYLADFIKNSKCNTCEVQNCLKCSEKDKCDECMVLFSLQNDQHDCVFCSANCKTCNSIIECKECDGDYKIFTKVVGKQIQYTCIAECPPTHIVVDNKYCELKDCGEGKYLQDDGSCKDCIKNCSKCLGPKNEQCVQCNLNYEFSDDRECVKIYKGPSGTLIAILIILIVLFAVLIGFVLWRYFRYRQTIAKKKQFSTQFIDEYEESEQVSFKSNDSK</sequence>
<feature type="signal peptide" evidence="2">
    <location>
        <begin position="1"/>
        <end position="24"/>
    </location>
</feature>
<feature type="transmembrane region" description="Helical" evidence="1">
    <location>
        <begin position="256"/>
        <end position="279"/>
    </location>
</feature>
<reference evidence="3 4" key="1">
    <citation type="journal article" date="2015" name="Sci. Rep.">
        <title>Genome of the facultative scuticociliatosis pathogen Pseudocohnilembus persalinus provides insight into its virulence through horizontal gene transfer.</title>
        <authorList>
            <person name="Xiong J."/>
            <person name="Wang G."/>
            <person name="Cheng J."/>
            <person name="Tian M."/>
            <person name="Pan X."/>
            <person name="Warren A."/>
            <person name="Jiang C."/>
            <person name="Yuan D."/>
            <person name="Miao W."/>
        </authorList>
    </citation>
    <scope>NUCLEOTIDE SEQUENCE [LARGE SCALE GENOMIC DNA]</scope>
    <source>
        <strain evidence="3">36N120E</strain>
    </source>
</reference>
<keyword evidence="1" id="KW-0812">Transmembrane</keyword>
<dbReference type="InParanoid" id="A0A0V0QJM0"/>